<keyword evidence="3 5" id="KW-1133">Transmembrane helix</keyword>
<dbReference type="PANTHER" id="PTHR37422">
    <property type="entry name" value="TEICHURONIC ACID BIOSYNTHESIS PROTEIN TUAE"/>
    <property type="match status" value="1"/>
</dbReference>
<organism evidence="8 9">
    <name type="scientific">Kinneretia aquatilis</name>
    <dbReference type="NCBI Taxonomy" id="2070761"/>
    <lineage>
        <taxon>Bacteria</taxon>
        <taxon>Pseudomonadati</taxon>
        <taxon>Pseudomonadota</taxon>
        <taxon>Betaproteobacteria</taxon>
        <taxon>Burkholderiales</taxon>
        <taxon>Sphaerotilaceae</taxon>
        <taxon>Roseateles</taxon>
    </lineage>
</organism>
<feature type="transmembrane region" description="Helical" evidence="5">
    <location>
        <begin position="104"/>
        <end position="122"/>
    </location>
</feature>
<feature type="domain" description="DUF5935" evidence="7">
    <location>
        <begin position="1"/>
        <end position="188"/>
    </location>
</feature>
<evidence type="ECO:0000313" key="8">
    <source>
        <dbReference type="EMBL" id="PND36477.1"/>
    </source>
</evidence>
<evidence type="ECO:0000256" key="1">
    <source>
        <dbReference type="ARBA" id="ARBA00004141"/>
    </source>
</evidence>
<sequence>MRDIIITAIILGLLPMVIKRPWTGTVVWVWLAMMIPYRLAYGFARGLPFAMIVAICTLIGIVAMRPKMAWPKSSVKTVYLLFIAWMFVTSIFALNSSALVMEQLITVLKIHFMVMLAIALIHERKQLEVLVWTLVGSLAFYGVKGGIFTITSGGSGRVWGPSGGIIEGNNEIGVALVIILPLLFYLYQITERRWLRRGLLFSGLISILCVLGTQSRGALLAIVTMACMLGLKSRRPVLTLMGIGVVLTIAIIFMPDSWNQRMNTIQDFKADGSAMSRLYTWTTLWNCALDRPFVGAGFRTDNPLVFRLYGPAMEVGGYDFAGGQVLVAHSIYFQALGEHGFPGLALFLLLGVVTWVRASGVSTAASKIPELQSWMPLLMRMTQASLLGFAVGGAFLTLVHFDLPYYLCAIVMMADHMVKKALAQAPEPASATTAGNLSGR</sequence>
<evidence type="ECO:0000256" key="3">
    <source>
        <dbReference type="ARBA" id="ARBA00022989"/>
    </source>
</evidence>
<dbReference type="Proteomes" id="UP000235916">
    <property type="component" value="Unassembled WGS sequence"/>
</dbReference>
<feature type="transmembrane region" description="Helical" evidence="5">
    <location>
        <begin position="237"/>
        <end position="254"/>
    </location>
</feature>
<feature type="domain" description="O-antigen ligase-related" evidence="6">
    <location>
        <begin position="203"/>
        <end position="348"/>
    </location>
</feature>
<keyword evidence="2 5" id="KW-0812">Transmembrane</keyword>
<evidence type="ECO:0000313" key="9">
    <source>
        <dbReference type="Proteomes" id="UP000235916"/>
    </source>
</evidence>
<feature type="transmembrane region" description="Helical" evidence="5">
    <location>
        <begin position="129"/>
        <end position="150"/>
    </location>
</feature>
<comment type="subcellular location">
    <subcellularLocation>
        <location evidence="1">Membrane</location>
        <topology evidence="1">Multi-pass membrane protein</topology>
    </subcellularLocation>
</comment>
<evidence type="ECO:0000259" key="7">
    <source>
        <dbReference type="Pfam" id="PF19358"/>
    </source>
</evidence>
<evidence type="ECO:0000256" key="4">
    <source>
        <dbReference type="ARBA" id="ARBA00023136"/>
    </source>
</evidence>
<dbReference type="GO" id="GO:0016020">
    <property type="term" value="C:membrane"/>
    <property type="evidence" value="ECO:0007669"/>
    <property type="project" value="UniProtKB-SubCell"/>
</dbReference>
<dbReference type="OrthoDB" id="9772644at2"/>
<dbReference type="InterPro" id="IPR007016">
    <property type="entry name" value="O-antigen_ligase-rel_domated"/>
</dbReference>
<feature type="transmembrane region" description="Helical" evidence="5">
    <location>
        <begin position="386"/>
        <end position="412"/>
    </location>
</feature>
<accession>A0A2N8KSP1</accession>
<protein>
    <submittedName>
        <fullName evidence="8">Putative O-glycosylation ligase, exosortase A system-associated</fullName>
    </submittedName>
</protein>
<dbReference type="Pfam" id="PF04932">
    <property type="entry name" value="Wzy_C"/>
    <property type="match status" value="1"/>
</dbReference>
<dbReference type="InterPro" id="IPR017528">
    <property type="entry name" value="CHP03097O-antigen_lig-rel"/>
</dbReference>
<evidence type="ECO:0000259" key="6">
    <source>
        <dbReference type="Pfam" id="PF04932"/>
    </source>
</evidence>
<dbReference type="PANTHER" id="PTHR37422:SF13">
    <property type="entry name" value="LIPOPOLYSACCHARIDE BIOSYNTHESIS PROTEIN PA4999-RELATED"/>
    <property type="match status" value="1"/>
</dbReference>
<keyword evidence="4 5" id="KW-0472">Membrane</keyword>
<feature type="transmembrane region" description="Helical" evidence="5">
    <location>
        <begin position="43"/>
        <end position="65"/>
    </location>
</feature>
<feature type="transmembrane region" description="Helical" evidence="5">
    <location>
        <begin position="77"/>
        <end position="98"/>
    </location>
</feature>
<name>A0A2N8KSP1_9BURK</name>
<dbReference type="AlphaFoldDB" id="A0A2N8KSP1"/>
<dbReference type="GO" id="GO:0016874">
    <property type="term" value="F:ligase activity"/>
    <property type="evidence" value="ECO:0007669"/>
    <property type="project" value="UniProtKB-KW"/>
</dbReference>
<feature type="transmembrane region" description="Helical" evidence="5">
    <location>
        <begin position="344"/>
        <end position="366"/>
    </location>
</feature>
<keyword evidence="9" id="KW-1185">Reference proteome</keyword>
<evidence type="ECO:0000256" key="5">
    <source>
        <dbReference type="SAM" id="Phobius"/>
    </source>
</evidence>
<dbReference type="InterPro" id="IPR045979">
    <property type="entry name" value="DUF5935"/>
</dbReference>
<evidence type="ECO:0000256" key="2">
    <source>
        <dbReference type="ARBA" id="ARBA00022692"/>
    </source>
</evidence>
<feature type="transmembrane region" description="Helical" evidence="5">
    <location>
        <begin position="199"/>
        <end position="231"/>
    </location>
</feature>
<gene>
    <name evidence="8" type="ORF">C1O66_22620</name>
</gene>
<dbReference type="Pfam" id="PF19358">
    <property type="entry name" value="DUF5935"/>
    <property type="match status" value="1"/>
</dbReference>
<dbReference type="RefSeq" id="WP_102770250.1">
    <property type="nucleotide sequence ID" value="NZ_POSP01000004.1"/>
</dbReference>
<proteinExistence type="predicted"/>
<comment type="caution">
    <text evidence="8">The sequence shown here is derived from an EMBL/GenBank/DDBJ whole genome shotgun (WGS) entry which is preliminary data.</text>
</comment>
<dbReference type="InterPro" id="IPR051533">
    <property type="entry name" value="WaaL-like"/>
</dbReference>
<feature type="transmembrane region" description="Helical" evidence="5">
    <location>
        <begin position="170"/>
        <end position="187"/>
    </location>
</feature>
<keyword evidence="8" id="KW-0436">Ligase</keyword>
<dbReference type="NCBIfam" id="TIGR03097">
    <property type="entry name" value="PEP_O_lig_1"/>
    <property type="match status" value="1"/>
</dbReference>
<dbReference type="EMBL" id="POSP01000004">
    <property type="protein sequence ID" value="PND36477.1"/>
    <property type="molecule type" value="Genomic_DNA"/>
</dbReference>
<reference evidence="8 9" key="1">
    <citation type="submission" date="2018-01" db="EMBL/GenBank/DDBJ databases">
        <title>Draft genome sequence of Paucibacter aquatile CR182 isolated from freshwater of the Nakdong River.</title>
        <authorList>
            <person name="Choi A."/>
            <person name="Chung E.J."/>
        </authorList>
    </citation>
    <scope>NUCLEOTIDE SEQUENCE [LARGE SCALE GENOMIC DNA]</scope>
    <source>
        <strain evidence="8 9">CR182</strain>
    </source>
</reference>